<accession>A0A1E8PYM0</accession>
<dbReference type="OrthoDB" id="4427130at2"/>
<proteinExistence type="predicted"/>
<sequence length="285" mass="30599">MPSADGPPDHVLTAFGLTGLAPVALGSGWEGGWRCGEVVLSMVADPARAAWSAKVRETLFVDGVRLARPVRSTDGRYVVAGWRADTFVAGNPEPRHDEVVSAAVRLHEATAKLERPRFLTQPPAVPWTEVDVFIAADRAAWEDRPLHNLPPGAQFAPGSADGQRSVDLINQLAALRKPTRAPSQLVHGDLYGTVLFAGTAAPGITDITPYWRPASWAAGVVVVDALAWGEADDGLVERWSSLSEWPQMLLRALIFRLAVHALHPRSTAAVFPGLARTAALVRLVL</sequence>
<dbReference type="NCBIfam" id="TIGR02569">
    <property type="entry name" value="TIGR02569_actnb"/>
    <property type="match status" value="1"/>
</dbReference>
<dbReference type="EMBL" id="MCHX01000075">
    <property type="protein sequence ID" value="OFJ51206.1"/>
    <property type="molecule type" value="Genomic_DNA"/>
</dbReference>
<evidence type="ECO:0000313" key="2">
    <source>
        <dbReference type="Proteomes" id="UP000178953"/>
    </source>
</evidence>
<evidence type="ECO:0000313" key="1">
    <source>
        <dbReference type="EMBL" id="OFJ51206.1"/>
    </source>
</evidence>
<reference evidence="1 2" key="1">
    <citation type="submission" date="2016-09" db="EMBL/GenBank/DDBJ databases">
        <title>genome sequence of Mycobacterium sp. 739 SCH.</title>
        <authorList>
            <person name="Greninger A.L."/>
            <person name="Qin X."/>
            <person name="Jerome K."/>
            <person name="Vora S."/>
            <person name="Quinn K."/>
        </authorList>
    </citation>
    <scope>NUCLEOTIDE SEQUENCE [LARGE SCALE GENOMIC DNA]</scope>
    <source>
        <strain evidence="1 2">SCH</strain>
    </source>
</reference>
<comment type="caution">
    <text evidence="1">The sequence shown here is derived from an EMBL/GenBank/DDBJ whole genome shotgun (WGS) entry which is preliminary data.</text>
</comment>
<dbReference type="InterPro" id="IPR013402">
    <property type="entry name" value="CHP02569"/>
</dbReference>
<organism evidence="1 2">
    <name type="scientific">Mycolicibacterium grossiae</name>
    <dbReference type="NCBI Taxonomy" id="1552759"/>
    <lineage>
        <taxon>Bacteria</taxon>
        <taxon>Bacillati</taxon>
        <taxon>Actinomycetota</taxon>
        <taxon>Actinomycetes</taxon>
        <taxon>Mycobacteriales</taxon>
        <taxon>Mycobacteriaceae</taxon>
        <taxon>Mycolicibacterium</taxon>
    </lineage>
</organism>
<dbReference type="RefSeq" id="WP_070355598.1">
    <property type="nucleotide sequence ID" value="NZ_CP043474.1"/>
</dbReference>
<gene>
    <name evidence="1" type="ORF">BEL07_24095</name>
</gene>
<name>A0A1E8PYM0_9MYCO</name>
<dbReference type="AlphaFoldDB" id="A0A1E8PYM0"/>
<protein>
    <submittedName>
        <fullName evidence="1">TIGR02569 family protein</fullName>
    </submittedName>
</protein>
<dbReference type="Proteomes" id="UP000178953">
    <property type="component" value="Unassembled WGS sequence"/>
</dbReference>
<keyword evidence="2" id="KW-1185">Reference proteome</keyword>